<keyword evidence="3" id="KW-0732">Signal</keyword>
<dbReference type="Proteomes" id="UP000199666">
    <property type="component" value="Unassembled WGS sequence"/>
</dbReference>
<dbReference type="AlphaFoldDB" id="A0A1I3A0X2"/>
<dbReference type="Gene3D" id="3.40.50.1110">
    <property type="entry name" value="SGNH hydrolase"/>
    <property type="match status" value="1"/>
</dbReference>
<evidence type="ECO:0000259" key="4">
    <source>
        <dbReference type="Pfam" id="PF13472"/>
    </source>
</evidence>
<reference evidence="5 6" key="1">
    <citation type="submission" date="2016-10" db="EMBL/GenBank/DDBJ databases">
        <authorList>
            <person name="de Groot N.N."/>
        </authorList>
    </citation>
    <scope>NUCLEOTIDE SEQUENCE [LARGE SCALE GENOMIC DNA]</scope>
    <source>
        <strain evidence="5 6">DSM 18684</strain>
    </source>
</reference>
<keyword evidence="6" id="KW-1185">Reference proteome</keyword>
<evidence type="ECO:0000313" key="6">
    <source>
        <dbReference type="Proteomes" id="UP000199666"/>
    </source>
</evidence>
<comment type="similarity">
    <text evidence="1">Belongs to the 'GDSL' lipolytic enzyme family.</text>
</comment>
<feature type="signal peptide" evidence="3">
    <location>
        <begin position="1"/>
        <end position="20"/>
    </location>
</feature>
<dbReference type="PANTHER" id="PTHR43695">
    <property type="entry name" value="PUTATIVE (AFU_ORTHOLOGUE AFUA_2G17250)-RELATED"/>
    <property type="match status" value="1"/>
</dbReference>
<dbReference type="OrthoDB" id="9807041at2"/>
<dbReference type="InterPro" id="IPR037459">
    <property type="entry name" value="RhgT-like"/>
</dbReference>
<dbReference type="GO" id="GO:0016788">
    <property type="term" value="F:hydrolase activity, acting on ester bonds"/>
    <property type="evidence" value="ECO:0007669"/>
    <property type="project" value="UniProtKB-ARBA"/>
</dbReference>
<dbReference type="Pfam" id="PF13472">
    <property type="entry name" value="Lipase_GDSL_2"/>
    <property type="match status" value="1"/>
</dbReference>
<feature type="domain" description="SGNH hydrolase-type esterase" evidence="4">
    <location>
        <begin position="27"/>
        <end position="219"/>
    </location>
</feature>
<evidence type="ECO:0000256" key="2">
    <source>
        <dbReference type="ARBA" id="ARBA00022801"/>
    </source>
</evidence>
<accession>A0A1I3A0X2</accession>
<dbReference type="InterPro" id="IPR036514">
    <property type="entry name" value="SGNH_hydro_sf"/>
</dbReference>
<keyword evidence="2" id="KW-0378">Hydrolase</keyword>
<evidence type="ECO:0000256" key="1">
    <source>
        <dbReference type="ARBA" id="ARBA00008668"/>
    </source>
</evidence>
<name>A0A1I3A0X2_9SPHI</name>
<evidence type="ECO:0000256" key="3">
    <source>
        <dbReference type="SAM" id="SignalP"/>
    </source>
</evidence>
<organism evidence="5 6">
    <name type="scientific">Pedobacter insulae</name>
    <dbReference type="NCBI Taxonomy" id="414048"/>
    <lineage>
        <taxon>Bacteria</taxon>
        <taxon>Pseudomonadati</taxon>
        <taxon>Bacteroidota</taxon>
        <taxon>Sphingobacteriia</taxon>
        <taxon>Sphingobacteriales</taxon>
        <taxon>Sphingobacteriaceae</taxon>
        <taxon>Pedobacter</taxon>
    </lineage>
</organism>
<dbReference type="EMBL" id="FOPP01000012">
    <property type="protein sequence ID" value="SFH42961.1"/>
    <property type="molecule type" value="Genomic_DNA"/>
</dbReference>
<evidence type="ECO:0000313" key="5">
    <source>
        <dbReference type="EMBL" id="SFH42961.1"/>
    </source>
</evidence>
<dbReference type="PANTHER" id="PTHR43695:SF1">
    <property type="entry name" value="RHAMNOGALACTURONAN ACETYLESTERASE"/>
    <property type="match status" value="1"/>
</dbReference>
<gene>
    <name evidence="5" type="ORF">SAMN04489864_11228</name>
</gene>
<feature type="chain" id="PRO_5011475773" evidence="3">
    <location>
        <begin position="21"/>
        <end position="243"/>
    </location>
</feature>
<dbReference type="STRING" id="414048.SAMN04489864_11228"/>
<sequence length="243" mass="27346">MAIKWVSLAFFLLCLTNLQQQTTIYIIGDSTAANKQEKAYPETGWGMELASFFDQEVSVDNRALNGRSTKSFIVEKRWAEVLASLKKGDYVFIQFGHNDEKVDRPDVGTSLADYQTNLIRYVKETQAKLAHPVLLTPIMRRSYQNGIFRDTHGGYPEVVRKVADSLHIPLIDMHRKTEQLIVGLGELSSVKLFNHVDSGHVNYPKGKKDDTHLSPDGAKAVAKLVIEGISETKLPLVKHLIKR</sequence>
<dbReference type="InterPro" id="IPR013830">
    <property type="entry name" value="SGNH_hydro"/>
</dbReference>
<protein>
    <submittedName>
        <fullName evidence="5">Lysophospholipase L1</fullName>
    </submittedName>
</protein>
<proteinExistence type="inferred from homology"/>
<dbReference type="CDD" id="cd01821">
    <property type="entry name" value="Rhamnogalacturan_acetylesterase_like"/>
    <property type="match status" value="1"/>
</dbReference>
<dbReference type="SUPFAM" id="SSF52266">
    <property type="entry name" value="SGNH hydrolase"/>
    <property type="match status" value="1"/>
</dbReference>